<evidence type="ECO:0000256" key="3">
    <source>
        <dbReference type="ARBA" id="ARBA00023082"/>
    </source>
</evidence>
<dbReference type="RefSeq" id="WP_036488209.1">
    <property type="nucleotide sequence ID" value="NZ_LVVZ01000005.1"/>
</dbReference>
<dbReference type="InterPro" id="IPR013324">
    <property type="entry name" value="RNA_pol_sigma_r3/r4-like"/>
</dbReference>
<protein>
    <recommendedName>
        <fullName evidence="5">RNA polymerase sigma factor 70 region 4 type 2 domain-containing protein</fullName>
    </recommendedName>
</protein>
<dbReference type="InterPro" id="IPR013249">
    <property type="entry name" value="RNA_pol_sigma70_r4_t2"/>
</dbReference>
<dbReference type="PANTHER" id="PTHR43133">
    <property type="entry name" value="RNA POLYMERASE ECF-TYPE SIGMA FACTO"/>
    <property type="match status" value="1"/>
</dbReference>
<keyword evidence="3" id="KW-0731">Sigma factor</keyword>
<dbReference type="SUPFAM" id="SSF88659">
    <property type="entry name" value="Sigma3 and sigma4 domains of RNA polymerase sigma factors"/>
    <property type="match status" value="1"/>
</dbReference>
<dbReference type="PANTHER" id="PTHR43133:SF25">
    <property type="entry name" value="RNA POLYMERASE SIGMA FACTOR RFAY-RELATED"/>
    <property type="match status" value="1"/>
</dbReference>
<gene>
    <name evidence="6" type="ORF">A3843_03210</name>
</gene>
<evidence type="ECO:0000256" key="2">
    <source>
        <dbReference type="ARBA" id="ARBA00023015"/>
    </source>
</evidence>
<comment type="similarity">
    <text evidence="1">Belongs to the sigma-70 factor family. ECF subfamily.</text>
</comment>
<dbReference type="Gene3D" id="1.10.1740.10">
    <property type="match status" value="1"/>
</dbReference>
<evidence type="ECO:0000256" key="4">
    <source>
        <dbReference type="ARBA" id="ARBA00023163"/>
    </source>
</evidence>
<dbReference type="SUPFAM" id="SSF88946">
    <property type="entry name" value="Sigma2 domain of RNA polymerase sigma factors"/>
    <property type="match status" value="1"/>
</dbReference>
<comment type="caution">
    <text evidence="6">The sequence shown here is derived from an EMBL/GenBank/DDBJ whole genome shotgun (WGS) entry which is preliminary data.</text>
</comment>
<feature type="domain" description="RNA polymerase sigma factor 70 region 4 type 2" evidence="5">
    <location>
        <begin position="129"/>
        <end position="181"/>
    </location>
</feature>
<reference evidence="6 7" key="1">
    <citation type="submission" date="2016-03" db="EMBL/GenBank/DDBJ databases">
        <title>Genome sequence of Nesiotobacter sp. nov., a moderately halophilic alphaproteobacterium isolated from the Yellow Sea, China.</title>
        <authorList>
            <person name="Zhang G."/>
            <person name="Zhang R."/>
        </authorList>
    </citation>
    <scope>NUCLEOTIDE SEQUENCE [LARGE SCALE GENOMIC DNA]</scope>
    <source>
        <strain evidence="6 7">WB1-6</strain>
    </source>
</reference>
<dbReference type="InterPro" id="IPR036388">
    <property type="entry name" value="WH-like_DNA-bd_sf"/>
</dbReference>
<dbReference type="Pfam" id="PF08281">
    <property type="entry name" value="Sigma70_r4_2"/>
    <property type="match status" value="1"/>
</dbReference>
<accession>A0A1U7JLI8</accession>
<dbReference type="Proteomes" id="UP000185783">
    <property type="component" value="Unassembled WGS sequence"/>
</dbReference>
<dbReference type="CDD" id="cd06171">
    <property type="entry name" value="Sigma70_r4"/>
    <property type="match status" value="1"/>
</dbReference>
<organism evidence="6 7">
    <name type="scientific">Pseudovibrio exalbescens</name>
    <dbReference type="NCBI Taxonomy" id="197461"/>
    <lineage>
        <taxon>Bacteria</taxon>
        <taxon>Pseudomonadati</taxon>
        <taxon>Pseudomonadota</taxon>
        <taxon>Alphaproteobacteria</taxon>
        <taxon>Hyphomicrobiales</taxon>
        <taxon>Stappiaceae</taxon>
        <taxon>Pseudovibrio</taxon>
    </lineage>
</organism>
<sequence length="187" mass="21804">MTLLPVVNGSVRQDDGMDYLWSCWVQCKPMLKGRALRLTNGDPDAAEELLSATILKAANHFNGRPVHLKDPKAFFMFALKNEFISQYRKKRHEFKHRDADTDVHEDRIAQSDWEAKGQERELVTRQELQRLQGALLDLPAIYQQIFSMKFVEDRSYPEISEELEISQALARKRVQFLRQKLKVMIAD</sequence>
<dbReference type="STRING" id="197461.A3843_03210"/>
<evidence type="ECO:0000259" key="5">
    <source>
        <dbReference type="Pfam" id="PF08281"/>
    </source>
</evidence>
<dbReference type="InterPro" id="IPR013325">
    <property type="entry name" value="RNA_pol_sigma_r2"/>
</dbReference>
<evidence type="ECO:0000313" key="6">
    <source>
        <dbReference type="EMBL" id="OKL45610.1"/>
    </source>
</evidence>
<dbReference type="AlphaFoldDB" id="A0A1U7JLI8"/>
<dbReference type="EMBL" id="LVVZ01000005">
    <property type="protein sequence ID" value="OKL45610.1"/>
    <property type="molecule type" value="Genomic_DNA"/>
</dbReference>
<dbReference type="GO" id="GO:0003677">
    <property type="term" value="F:DNA binding"/>
    <property type="evidence" value="ECO:0007669"/>
    <property type="project" value="InterPro"/>
</dbReference>
<name>A0A1U7JLI8_9HYPH</name>
<dbReference type="GO" id="GO:0016987">
    <property type="term" value="F:sigma factor activity"/>
    <property type="evidence" value="ECO:0007669"/>
    <property type="project" value="UniProtKB-KW"/>
</dbReference>
<proteinExistence type="inferred from homology"/>
<keyword evidence="2" id="KW-0805">Transcription regulation</keyword>
<dbReference type="InterPro" id="IPR014284">
    <property type="entry name" value="RNA_pol_sigma-70_dom"/>
</dbReference>
<dbReference type="Gene3D" id="1.10.10.10">
    <property type="entry name" value="Winged helix-like DNA-binding domain superfamily/Winged helix DNA-binding domain"/>
    <property type="match status" value="1"/>
</dbReference>
<keyword evidence="7" id="KW-1185">Reference proteome</keyword>
<dbReference type="NCBIfam" id="TIGR02937">
    <property type="entry name" value="sigma70-ECF"/>
    <property type="match status" value="1"/>
</dbReference>
<evidence type="ECO:0000313" key="7">
    <source>
        <dbReference type="Proteomes" id="UP000185783"/>
    </source>
</evidence>
<evidence type="ECO:0000256" key="1">
    <source>
        <dbReference type="ARBA" id="ARBA00010641"/>
    </source>
</evidence>
<dbReference type="GO" id="GO:0006352">
    <property type="term" value="P:DNA-templated transcription initiation"/>
    <property type="evidence" value="ECO:0007669"/>
    <property type="project" value="InterPro"/>
</dbReference>
<dbReference type="InterPro" id="IPR039425">
    <property type="entry name" value="RNA_pol_sigma-70-like"/>
</dbReference>
<keyword evidence="4" id="KW-0804">Transcription</keyword>